<reference evidence="6 7" key="1">
    <citation type="submission" date="2023-03" db="EMBL/GenBank/DDBJ databases">
        <title>Novel Species.</title>
        <authorList>
            <person name="Ma S."/>
        </authorList>
    </citation>
    <scope>NUCLEOTIDE SEQUENCE [LARGE SCALE GENOMIC DNA]</scope>
    <source>
        <strain evidence="6 7">B11</strain>
    </source>
</reference>
<protein>
    <submittedName>
        <fullName evidence="6">Metalloregulator ArsR/SmtB family transcription factor</fullName>
    </submittedName>
</protein>
<dbReference type="PANTHER" id="PTHR33154">
    <property type="entry name" value="TRANSCRIPTIONAL REGULATOR, ARSR FAMILY"/>
    <property type="match status" value="1"/>
</dbReference>
<keyword evidence="7" id="KW-1185">Reference proteome</keyword>
<dbReference type="SMART" id="SM00418">
    <property type="entry name" value="HTH_ARSR"/>
    <property type="match status" value="1"/>
</dbReference>
<dbReference type="CDD" id="cd00090">
    <property type="entry name" value="HTH_ARSR"/>
    <property type="match status" value="1"/>
</dbReference>
<evidence type="ECO:0000256" key="1">
    <source>
        <dbReference type="ARBA" id="ARBA00023015"/>
    </source>
</evidence>
<feature type="domain" description="HTH arsR-type" evidence="5">
    <location>
        <begin position="16"/>
        <end position="110"/>
    </location>
</feature>
<dbReference type="InterPro" id="IPR011991">
    <property type="entry name" value="ArsR-like_HTH"/>
</dbReference>
<accession>A0ABZ2Y9C6</accession>
<keyword evidence="2" id="KW-0238">DNA-binding</keyword>
<proteinExistence type="predicted"/>
<dbReference type="SUPFAM" id="SSF46785">
    <property type="entry name" value="Winged helix' DNA-binding domain"/>
    <property type="match status" value="1"/>
</dbReference>
<dbReference type="Pfam" id="PF01022">
    <property type="entry name" value="HTH_5"/>
    <property type="match status" value="1"/>
</dbReference>
<dbReference type="InterPro" id="IPR051081">
    <property type="entry name" value="HTH_MetalResp_TranReg"/>
</dbReference>
<evidence type="ECO:0000256" key="4">
    <source>
        <dbReference type="SAM" id="MobiDB-lite"/>
    </source>
</evidence>
<feature type="compositionally biased region" description="Polar residues" evidence="4">
    <location>
        <begin position="136"/>
        <end position="153"/>
    </location>
</feature>
<keyword evidence="1" id="KW-0805">Transcription regulation</keyword>
<evidence type="ECO:0000256" key="2">
    <source>
        <dbReference type="ARBA" id="ARBA00023125"/>
    </source>
</evidence>
<name>A0ABZ2Y9C6_9BACT</name>
<dbReference type="InterPro" id="IPR001845">
    <property type="entry name" value="HTH_ArsR_DNA-bd_dom"/>
</dbReference>
<dbReference type="EMBL" id="CP121689">
    <property type="protein sequence ID" value="WZL75582.1"/>
    <property type="molecule type" value="Genomic_DNA"/>
</dbReference>
<gene>
    <name evidence="6" type="ORF">QBE54_08275</name>
</gene>
<evidence type="ECO:0000313" key="6">
    <source>
        <dbReference type="EMBL" id="WZL75582.1"/>
    </source>
</evidence>
<feature type="region of interest" description="Disordered" evidence="4">
    <location>
        <begin position="133"/>
        <end position="159"/>
    </location>
</feature>
<dbReference type="InterPro" id="IPR036388">
    <property type="entry name" value="WH-like_DNA-bd_sf"/>
</dbReference>
<evidence type="ECO:0000259" key="5">
    <source>
        <dbReference type="PROSITE" id="PS50987"/>
    </source>
</evidence>
<dbReference type="Gene3D" id="1.10.10.10">
    <property type="entry name" value="Winged helix-like DNA-binding domain superfamily/Winged helix DNA-binding domain"/>
    <property type="match status" value="1"/>
</dbReference>
<evidence type="ECO:0000313" key="7">
    <source>
        <dbReference type="Proteomes" id="UP001461341"/>
    </source>
</evidence>
<dbReference type="Proteomes" id="UP001461341">
    <property type="component" value="Chromosome"/>
</dbReference>
<dbReference type="RefSeq" id="WP_369017731.1">
    <property type="nucleotide sequence ID" value="NZ_CP121689.1"/>
</dbReference>
<sequence>MLQFSAKHFDIWENDEMKNEVYDLVTIFKALAEPSRIRIVLALSQGEYCICHLTELLQLSPSTVSKHLSILRQAGLIETRKDGKWVRCFLSGNEASPTSREALAWVINFAGKSEQARKDARLLKEICKRSKACENQGKSSVNSKSNLQPTQKEVISDEK</sequence>
<evidence type="ECO:0000256" key="3">
    <source>
        <dbReference type="ARBA" id="ARBA00023163"/>
    </source>
</evidence>
<keyword evidence="3" id="KW-0804">Transcription</keyword>
<dbReference type="InterPro" id="IPR036390">
    <property type="entry name" value="WH_DNA-bd_sf"/>
</dbReference>
<dbReference type="PRINTS" id="PR00778">
    <property type="entry name" value="HTHARSR"/>
</dbReference>
<organism evidence="6 7">
    <name type="scientific">Thermatribacter velox</name>
    <dbReference type="NCBI Taxonomy" id="3039681"/>
    <lineage>
        <taxon>Bacteria</taxon>
        <taxon>Pseudomonadati</taxon>
        <taxon>Atribacterota</taxon>
        <taxon>Atribacteria</taxon>
        <taxon>Atribacterales</taxon>
        <taxon>Thermatribacteraceae</taxon>
        <taxon>Thermatribacter</taxon>
    </lineage>
</organism>
<dbReference type="PROSITE" id="PS50987">
    <property type="entry name" value="HTH_ARSR_2"/>
    <property type="match status" value="1"/>
</dbReference>
<dbReference type="NCBIfam" id="NF033788">
    <property type="entry name" value="HTH_metalloreg"/>
    <property type="match status" value="1"/>
</dbReference>
<dbReference type="PANTHER" id="PTHR33154:SF18">
    <property type="entry name" value="ARSENICAL RESISTANCE OPERON REPRESSOR"/>
    <property type="match status" value="1"/>
</dbReference>